<evidence type="ECO:0000313" key="2">
    <source>
        <dbReference type="Proteomes" id="UP000665020"/>
    </source>
</evidence>
<dbReference type="AlphaFoldDB" id="A0A8A7KCH9"/>
<dbReference type="KEGG" id="ifn:GM661_16840"/>
<dbReference type="Proteomes" id="UP000665020">
    <property type="component" value="Chromosome"/>
</dbReference>
<proteinExistence type="predicted"/>
<organism evidence="1 2">
    <name type="scientific">Iocasia fonsfrigidae</name>
    <dbReference type="NCBI Taxonomy" id="2682810"/>
    <lineage>
        <taxon>Bacteria</taxon>
        <taxon>Bacillati</taxon>
        <taxon>Bacillota</taxon>
        <taxon>Clostridia</taxon>
        <taxon>Halanaerobiales</taxon>
        <taxon>Halanaerobiaceae</taxon>
        <taxon>Iocasia</taxon>
    </lineage>
</organism>
<sequence length="49" mass="6200">MIIVIVLLFIFIIVAYHPYLERERNSYLLYIDKFQQKEKTRYKKRDIDY</sequence>
<accession>A0A8A7KCH9</accession>
<reference evidence="1" key="1">
    <citation type="submission" date="2019-12" db="EMBL/GenBank/DDBJ databases">
        <authorList>
            <person name="zhang j."/>
            <person name="sun C.M."/>
        </authorList>
    </citation>
    <scope>NUCLEOTIDE SEQUENCE</scope>
    <source>
        <strain evidence="1">NS-1</strain>
    </source>
</reference>
<protein>
    <submittedName>
        <fullName evidence="1">Uncharacterized protein</fullName>
    </submittedName>
</protein>
<keyword evidence="2" id="KW-1185">Reference proteome</keyword>
<name>A0A8A7KCH9_9FIRM</name>
<dbReference type="EMBL" id="CP046640">
    <property type="protein sequence ID" value="QTL99496.1"/>
    <property type="molecule type" value="Genomic_DNA"/>
</dbReference>
<evidence type="ECO:0000313" key="1">
    <source>
        <dbReference type="EMBL" id="QTL99496.1"/>
    </source>
</evidence>
<gene>
    <name evidence="1" type="ORF">GM661_16840</name>
</gene>
<dbReference type="RefSeq" id="WP_230867834.1">
    <property type="nucleotide sequence ID" value="NZ_CP046640.1"/>
</dbReference>